<protein>
    <submittedName>
        <fullName evidence="12">Homeobox protein EMX1-like isoform X1</fullName>
    </submittedName>
</protein>
<dbReference type="RefSeq" id="XP_020854363.1">
    <property type="nucleotide sequence ID" value="XM_020998704.1"/>
</dbReference>
<dbReference type="GO" id="GO:0000978">
    <property type="term" value="F:RNA polymerase II cis-regulatory region sequence-specific DNA binding"/>
    <property type="evidence" value="ECO:0007669"/>
    <property type="project" value="TreeGrafter"/>
</dbReference>
<evidence type="ECO:0000313" key="12">
    <source>
        <dbReference type="RefSeq" id="XP_020854363.1"/>
    </source>
</evidence>
<dbReference type="GO" id="GO:0005634">
    <property type="term" value="C:nucleus"/>
    <property type="evidence" value="ECO:0007669"/>
    <property type="project" value="UniProtKB-SubCell"/>
</dbReference>
<feature type="region of interest" description="Disordered" evidence="9">
    <location>
        <begin position="246"/>
        <end position="265"/>
    </location>
</feature>
<evidence type="ECO:0000313" key="11">
    <source>
        <dbReference type="Proteomes" id="UP000515140"/>
    </source>
</evidence>
<organism evidence="11 12">
    <name type="scientific">Phascolarctos cinereus</name>
    <name type="common">Koala</name>
    <dbReference type="NCBI Taxonomy" id="38626"/>
    <lineage>
        <taxon>Eukaryota</taxon>
        <taxon>Metazoa</taxon>
        <taxon>Chordata</taxon>
        <taxon>Craniata</taxon>
        <taxon>Vertebrata</taxon>
        <taxon>Euteleostomi</taxon>
        <taxon>Mammalia</taxon>
        <taxon>Metatheria</taxon>
        <taxon>Diprotodontia</taxon>
        <taxon>Phascolarctidae</taxon>
        <taxon>Phascolarctos</taxon>
    </lineage>
</organism>
<comment type="subcellular location">
    <subcellularLocation>
        <location evidence="1 7 8">Nucleus</location>
    </subcellularLocation>
</comment>
<dbReference type="GO" id="GO:0000981">
    <property type="term" value="F:DNA-binding transcription factor activity, RNA polymerase II-specific"/>
    <property type="evidence" value="ECO:0007669"/>
    <property type="project" value="InterPro"/>
</dbReference>
<evidence type="ECO:0000256" key="5">
    <source>
        <dbReference type="ARBA" id="ARBA00023155"/>
    </source>
</evidence>
<dbReference type="SMART" id="SM00389">
    <property type="entry name" value="HOX"/>
    <property type="match status" value="1"/>
</dbReference>
<dbReference type="InterPro" id="IPR001356">
    <property type="entry name" value="HD"/>
</dbReference>
<evidence type="ECO:0000256" key="9">
    <source>
        <dbReference type="SAM" id="MobiDB-lite"/>
    </source>
</evidence>
<feature type="compositionally biased region" description="Basic and acidic residues" evidence="9">
    <location>
        <begin position="248"/>
        <end position="261"/>
    </location>
</feature>
<evidence type="ECO:0000256" key="4">
    <source>
        <dbReference type="ARBA" id="ARBA00023125"/>
    </source>
</evidence>
<dbReference type="PROSITE" id="PS50071">
    <property type="entry name" value="HOMEOBOX_2"/>
    <property type="match status" value="1"/>
</dbReference>
<dbReference type="InterPro" id="IPR009057">
    <property type="entry name" value="Homeodomain-like_sf"/>
</dbReference>
<evidence type="ECO:0000256" key="6">
    <source>
        <dbReference type="ARBA" id="ARBA00023242"/>
    </source>
</evidence>
<dbReference type="GO" id="GO:0007420">
    <property type="term" value="P:brain development"/>
    <property type="evidence" value="ECO:0007669"/>
    <property type="project" value="TreeGrafter"/>
</dbReference>
<comment type="similarity">
    <text evidence="2">Belongs to the EMX homeobox family.</text>
</comment>
<dbReference type="PRINTS" id="PR00024">
    <property type="entry name" value="HOMEOBOX"/>
</dbReference>
<dbReference type="PANTHER" id="PTHR24339">
    <property type="entry name" value="HOMEOBOX PROTEIN EMX-RELATED"/>
    <property type="match status" value="1"/>
</dbReference>
<dbReference type="GO" id="GO:0030182">
    <property type="term" value="P:neuron differentiation"/>
    <property type="evidence" value="ECO:0007669"/>
    <property type="project" value="TreeGrafter"/>
</dbReference>
<evidence type="ECO:0000256" key="1">
    <source>
        <dbReference type="ARBA" id="ARBA00004123"/>
    </source>
</evidence>
<evidence type="ECO:0000256" key="3">
    <source>
        <dbReference type="ARBA" id="ARBA00022473"/>
    </source>
</evidence>
<keyword evidence="3" id="KW-0217">Developmental protein</keyword>
<name>A0A6P5L8M3_PHACI</name>
<sequence>MGETDVVTVFKLFSLAPQGRVVRELKVSVLVELGEKNLPHNESCPKAEWTDLGGCHGRTSNKDVVESCAGWTKSPLKLLPASRGMFTSARRGFSIEALVGTSTEPLLRPAPARACASPAWGAARLLVPEPSAAPDRGAGGRLGPPPPGPRDLCSCCPWLLRSLLWTPSFPGEIHSAESLLLCGPFTRKPKRIRTAFSPSQLLRLERAFEKNHYVVGAERKQLANSLCLTETQVKVWFQNRRTKHKRQKMEEECPTAEEKRKSGPLLSQWQVAARQGIDEDIDVTSEN</sequence>
<dbReference type="GeneID" id="110216748"/>
<dbReference type="Pfam" id="PF00046">
    <property type="entry name" value="Homeodomain"/>
    <property type="match status" value="1"/>
</dbReference>
<keyword evidence="6 7" id="KW-0539">Nucleus</keyword>
<keyword evidence="4 7" id="KW-0238">DNA-binding</keyword>
<keyword evidence="11" id="KW-1185">Reference proteome</keyword>
<dbReference type="InterPro" id="IPR050877">
    <property type="entry name" value="EMX-VAX-Noto_Homeobox_TFs"/>
</dbReference>
<dbReference type="FunFam" id="1.10.10.60:FF:000299">
    <property type="entry name" value="Empty spiracles homeobox 3"/>
    <property type="match status" value="1"/>
</dbReference>
<dbReference type="PROSITE" id="PS00027">
    <property type="entry name" value="HOMEOBOX_1"/>
    <property type="match status" value="1"/>
</dbReference>
<feature type="DNA-binding region" description="Homeobox" evidence="7">
    <location>
        <begin position="189"/>
        <end position="248"/>
    </location>
</feature>
<evidence type="ECO:0000256" key="8">
    <source>
        <dbReference type="RuleBase" id="RU000682"/>
    </source>
</evidence>
<dbReference type="Proteomes" id="UP000515140">
    <property type="component" value="Unplaced"/>
</dbReference>
<dbReference type="InterPro" id="IPR017970">
    <property type="entry name" value="Homeobox_CS"/>
</dbReference>
<accession>A0A6P5L8M3</accession>
<keyword evidence="5 7" id="KW-0371">Homeobox</keyword>
<reference evidence="12" key="1">
    <citation type="submission" date="2025-08" db="UniProtKB">
        <authorList>
            <consortium name="RefSeq"/>
        </authorList>
    </citation>
    <scope>IDENTIFICATION</scope>
    <source>
        <tissue evidence="12">Spleen</tissue>
    </source>
</reference>
<dbReference type="Gene3D" id="1.10.10.60">
    <property type="entry name" value="Homeodomain-like"/>
    <property type="match status" value="1"/>
</dbReference>
<dbReference type="AlphaFoldDB" id="A0A6P5L8M3"/>
<evidence type="ECO:0000259" key="10">
    <source>
        <dbReference type="PROSITE" id="PS50071"/>
    </source>
</evidence>
<feature type="domain" description="Homeobox" evidence="10">
    <location>
        <begin position="187"/>
        <end position="247"/>
    </location>
</feature>
<dbReference type="CDD" id="cd00086">
    <property type="entry name" value="homeodomain"/>
    <property type="match status" value="1"/>
</dbReference>
<dbReference type="PANTHER" id="PTHR24339:SF66">
    <property type="entry name" value="EMPTY SPIRACLES HOMEOBOX 3"/>
    <property type="match status" value="1"/>
</dbReference>
<proteinExistence type="inferred from homology"/>
<gene>
    <name evidence="12" type="primary">LOC110216748</name>
</gene>
<dbReference type="InterPro" id="IPR020479">
    <property type="entry name" value="HD_metazoa"/>
</dbReference>
<evidence type="ECO:0000256" key="2">
    <source>
        <dbReference type="ARBA" id="ARBA00007397"/>
    </source>
</evidence>
<dbReference type="KEGG" id="pcw:110216748"/>
<dbReference type="InParanoid" id="A0A6P5L8M3"/>
<evidence type="ECO:0000256" key="7">
    <source>
        <dbReference type="PROSITE-ProRule" id="PRU00108"/>
    </source>
</evidence>
<dbReference type="SUPFAM" id="SSF46689">
    <property type="entry name" value="Homeodomain-like"/>
    <property type="match status" value="1"/>
</dbReference>